<evidence type="ECO:0000256" key="1">
    <source>
        <dbReference type="SAM" id="SignalP"/>
    </source>
</evidence>
<dbReference type="NCBIfam" id="NF047436">
    <property type="entry name" value="LA_2272_repeat"/>
    <property type="match status" value="1"/>
</dbReference>
<accession>A0ABZ2YRN1</accession>
<keyword evidence="3" id="KW-1185">Reference proteome</keyword>
<reference evidence="3" key="1">
    <citation type="submission" date="2024-03" db="EMBL/GenBank/DDBJ databases">
        <title>Chitinophaga horti sp. nov., isolated from garden soil.</title>
        <authorList>
            <person name="Lee D.S."/>
            <person name="Han D.M."/>
            <person name="Baek J.H."/>
            <person name="Choi D.G."/>
            <person name="Jeon J.H."/>
            <person name="Jeon C.O."/>
        </authorList>
    </citation>
    <scope>NUCLEOTIDE SEQUENCE [LARGE SCALE GENOMIC DNA]</scope>
    <source>
        <strain evidence="3">GPA1</strain>
    </source>
</reference>
<evidence type="ECO:0000313" key="3">
    <source>
        <dbReference type="Proteomes" id="UP001485459"/>
    </source>
</evidence>
<keyword evidence="1" id="KW-0732">Signal</keyword>
<feature type="signal peptide" evidence="1">
    <location>
        <begin position="1"/>
        <end position="18"/>
    </location>
</feature>
<dbReference type="EMBL" id="CP149822">
    <property type="protein sequence ID" value="WZN42128.1"/>
    <property type="molecule type" value="Genomic_DNA"/>
</dbReference>
<dbReference type="RefSeq" id="WP_341836964.1">
    <property type="nucleotide sequence ID" value="NZ_CP149822.1"/>
</dbReference>
<sequence>MRIFLLSLLMLAFLPTRAQHRPARFPLWTFHERNVRIYGISVGAYSLNENANTTTNGIRVEAPGAGLLLSLMPRAPWDTAHGTTPETFPEDKFPQQANGINISALGGVCYRVNGISIGGLTQINWRVNGISVSAMINACEVMNGIQYGTFNVCETANGIQLGMGVRTERLRGIQIGFMNASKNTRGVQIGLWNENEKRKLPLINWNFRS</sequence>
<gene>
    <name evidence="2" type="ORF">WJU16_03645</name>
</gene>
<dbReference type="InterPro" id="IPR058093">
    <property type="entry name" value="LA_2272-like"/>
</dbReference>
<dbReference type="Proteomes" id="UP001485459">
    <property type="component" value="Chromosome"/>
</dbReference>
<proteinExistence type="predicted"/>
<protein>
    <submittedName>
        <fullName evidence="2">Uncharacterized protein</fullName>
    </submittedName>
</protein>
<name>A0ABZ2YRN1_9BACT</name>
<evidence type="ECO:0000313" key="2">
    <source>
        <dbReference type="EMBL" id="WZN42128.1"/>
    </source>
</evidence>
<feature type="chain" id="PRO_5047550728" evidence="1">
    <location>
        <begin position="19"/>
        <end position="209"/>
    </location>
</feature>
<organism evidence="2 3">
    <name type="scientific">Chitinophaga pollutisoli</name>
    <dbReference type="NCBI Taxonomy" id="3133966"/>
    <lineage>
        <taxon>Bacteria</taxon>
        <taxon>Pseudomonadati</taxon>
        <taxon>Bacteroidota</taxon>
        <taxon>Chitinophagia</taxon>
        <taxon>Chitinophagales</taxon>
        <taxon>Chitinophagaceae</taxon>
        <taxon>Chitinophaga</taxon>
    </lineage>
</organism>